<feature type="transmembrane region" description="Helical" evidence="1">
    <location>
        <begin position="226"/>
        <end position="245"/>
    </location>
</feature>
<evidence type="ECO:0000313" key="2">
    <source>
        <dbReference type="EMBL" id="MFD1512107.1"/>
    </source>
</evidence>
<accession>A0ABD6AQU0</accession>
<feature type="transmembrane region" description="Helical" evidence="1">
    <location>
        <begin position="141"/>
        <end position="160"/>
    </location>
</feature>
<keyword evidence="1" id="KW-1133">Transmembrane helix</keyword>
<evidence type="ECO:0000256" key="1">
    <source>
        <dbReference type="SAM" id="Phobius"/>
    </source>
</evidence>
<dbReference type="RefSeq" id="WP_250872093.1">
    <property type="nucleotide sequence ID" value="NZ_JALXFV010000002.1"/>
</dbReference>
<gene>
    <name evidence="2" type="ORF">ACFSBT_02280</name>
</gene>
<proteinExistence type="predicted"/>
<keyword evidence="3" id="KW-1185">Reference proteome</keyword>
<protein>
    <submittedName>
        <fullName evidence="2">Uncharacterized protein</fullName>
    </submittedName>
</protein>
<feature type="transmembrane region" description="Helical" evidence="1">
    <location>
        <begin position="61"/>
        <end position="79"/>
    </location>
</feature>
<dbReference type="Proteomes" id="UP001597187">
    <property type="component" value="Unassembled WGS sequence"/>
</dbReference>
<name>A0ABD6AQU0_9EURY</name>
<feature type="transmembrane region" description="Helical" evidence="1">
    <location>
        <begin position="175"/>
        <end position="194"/>
    </location>
</feature>
<feature type="transmembrane region" description="Helical" evidence="1">
    <location>
        <begin position="21"/>
        <end position="49"/>
    </location>
</feature>
<keyword evidence="1" id="KW-0812">Transmembrane</keyword>
<reference evidence="2 3" key="1">
    <citation type="journal article" date="2019" name="Int. J. Syst. Evol. Microbiol.">
        <title>The Global Catalogue of Microorganisms (GCM) 10K type strain sequencing project: providing services to taxonomists for standard genome sequencing and annotation.</title>
        <authorList>
            <consortium name="The Broad Institute Genomics Platform"/>
            <consortium name="The Broad Institute Genome Sequencing Center for Infectious Disease"/>
            <person name="Wu L."/>
            <person name="Ma J."/>
        </authorList>
    </citation>
    <scope>NUCLEOTIDE SEQUENCE [LARGE SCALE GENOMIC DNA]</scope>
    <source>
        <strain evidence="2 3">CGMCC 1.12563</strain>
    </source>
</reference>
<evidence type="ECO:0000313" key="3">
    <source>
        <dbReference type="Proteomes" id="UP001597187"/>
    </source>
</evidence>
<keyword evidence="1" id="KW-0472">Membrane</keyword>
<dbReference type="AlphaFoldDB" id="A0ABD6AQU0"/>
<feature type="transmembrane region" description="Helical" evidence="1">
    <location>
        <begin position="86"/>
        <end position="105"/>
    </location>
</feature>
<comment type="caution">
    <text evidence="2">The sequence shown here is derived from an EMBL/GenBank/DDBJ whole genome shotgun (WGS) entry which is preliminary data.</text>
</comment>
<feature type="transmembrane region" description="Helical" evidence="1">
    <location>
        <begin position="111"/>
        <end position="129"/>
    </location>
</feature>
<dbReference type="EMBL" id="JBHUDC010000002">
    <property type="protein sequence ID" value="MFD1512107.1"/>
    <property type="molecule type" value="Genomic_DNA"/>
</dbReference>
<feature type="transmembrane region" description="Helical" evidence="1">
    <location>
        <begin position="201"/>
        <end position="220"/>
    </location>
</feature>
<organism evidence="2 3">
    <name type="scientific">Halomarina rubra</name>
    <dbReference type="NCBI Taxonomy" id="2071873"/>
    <lineage>
        <taxon>Archaea</taxon>
        <taxon>Methanobacteriati</taxon>
        <taxon>Methanobacteriota</taxon>
        <taxon>Stenosarchaea group</taxon>
        <taxon>Halobacteria</taxon>
        <taxon>Halobacteriales</taxon>
        <taxon>Natronomonadaceae</taxon>
        <taxon>Halomarina</taxon>
    </lineage>
</organism>
<sequence length="266" mass="28186">MSTDSSSLATRVRSLGAKDVAFYLTIVAFIVLAAVFFGPFVLAPFIGWFVLPVEMHYVHDMAFGALLFVMTAGMAIQLYRPLRRGAALVLAAFIGLVIILVSTAIDGFDPLFTLLNGLPVLALALHPAGRDALRLERPADRYLGLLTVVAAVPLLAFAVQEAGLQMSATDEHAAFLHYAGMALLSVSIVLGGVLATFGSRFGAWAAGLMMAVFALTSIQAPTLVSSLGTTVGYVVLVGAIAFVAVEEYERFSARREHRTTQAPPAA</sequence>